<proteinExistence type="predicted"/>
<reference evidence="1 2" key="1">
    <citation type="submission" date="2024-05" db="EMBL/GenBank/DDBJ databases">
        <authorList>
            <person name="Wallberg A."/>
        </authorList>
    </citation>
    <scope>NUCLEOTIDE SEQUENCE [LARGE SCALE GENOMIC DNA]</scope>
</reference>
<organism evidence="1 2">
    <name type="scientific">Meganyctiphanes norvegica</name>
    <name type="common">Northern krill</name>
    <name type="synonym">Thysanopoda norvegica</name>
    <dbReference type="NCBI Taxonomy" id="48144"/>
    <lineage>
        <taxon>Eukaryota</taxon>
        <taxon>Metazoa</taxon>
        <taxon>Ecdysozoa</taxon>
        <taxon>Arthropoda</taxon>
        <taxon>Crustacea</taxon>
        <taxon>Multicrustacea</taxon>
        <taxon>Malacostraca</taxon>
        <taxon>Eumalacostraca</taxon>
        <taxon>Eucarida</taxon>
        <taxon>Euphausiacea</taxon>
        <taxon>Euphausiidae</taxon>
        <taxon>Meganyctiphanes</taxon>
    </lineage>
</organism>
<feature type="non-terminal residue" evidence="1">
    <location>
        <position position="106"/>
    </location>
</feature>
<evidence type="ECO:0000313" key="1">
    <source>
        <dbReference type="EMBL" id="CAL4106313.1"/>
    </source>
</evidence>
<evidence type="ECO:0008006" key="3">
    <source>
        <dbReference type="Google" id="ProtNLM"/>
    </source>
</evidence>
<evidence type="ECO:0000313" key="2">
    <source>
        <dbReference type="Proteomes" id="UP001497623"/>
    </source>
</evidence>
<dbReference type="Proteomes" id="UP001497623">
    <property type="component" value="Unassembled WGS sequence"/>
</dbReference>
<gene>
    <name evidence="1" type="ORF">MNOR_LOCUS18310</name>
</gene>
<name>A0AAV2R285_MEGNR</name>
<keyword evidence="2" id="KW-1185">Reference proteome</keyword>
<sequence>MTYSSNLFFLTQFADDSTETYSSTSLEHVIAIVEIEMKKILEWLAANKFIMNLNKTHLMLFTNRAHPQSLSISIDGQTINEVNETTFLGIMLDNRLNWNAHIKYIS</sequence>
<comment type="caution">
    <text evidence="1">The sequence shown here is derived from an EMBL/GenBank/DDBJ whole genome shotgun (WGS) entry which is preliminary data.</text>
</comment>
<protein>
    <recommendedName>
        <fullName evidence="3">Reverse transcriptase domain-containing protein</fullName>
    </recommendedName>
</protein>
<accession>A0AAV2R285</accession>
<dbReference type="AlphaFoldDB" id="A0AAV2R285"/>
<dbReference type="EMBL" id="CAXKWB010013022">
    <property type="protein sequence ID" value="CAL4106313.1"/>
    <property type="molecule type" value="Genomic_DNA"/>
</dbReference>